<dbReference type="InterPro" id="IPR039421">
    <property type="entry name" value="Type_1_exporter"/>
</dbReference>
<dbReference type="InterPro" id="IPR017871">
    <property type="entry name" value="ABC_transporter-like_CS"/>
</dbReference>
<evidence type="ECO:0000256" key="3">
    <source>
        <dbReference type="ARBA" id="ARBA00022741"/>
    </source>
</evidence>
<feature type="transmembrane region" description="Helical" evidence="7">
    <location>
        <begin position="21"/>
        <end position="47"/>
    </location>
</feature>
<feature type="domain" description="ABC transmembrane type-1" evidence="9">
    <location>
        <begin position="21"/>
        <end position="299"/>
    </location>
</feature>
<dbReference type="Gene3D" id="3.40.50.300">
    <property type="entry name" value="P-loop containing nucleotide triphosphate hydrolases"/>
    <property type="match status" value="1"/>
</dbReference>
<dbReference type="PANTHER" id="PTHR24221:SF654">
    <property type="entry name" value="ATP-BINDING CASSETTE SUB-FAMILY B MEMBER 6"/>
    <property type="match status" value="1"/>
</dbReference>
<accession>A0ABM8FVC2</accession>
<feature type="domain" description="ABC transporter" evidence="8">
    <location>
        <begin position="336"/>
        <end position="572"/>
    </location>
</feature>
<dbReference type="SUPFAM" id="SSF52540">
    <property type="entry name" value="P-loop containing nucleoside triphosphate hydrolases"/>
    <property type="match status" value="1"/>
</dbReference>
<evidence type="ECO:0000256" key="5">
    <source>
        <dbReference type="ARBA" id="ARBA00022989"/>
    </source>
</evidence>
<dbReference type="Gene3D" id="1.20.1560.10">
    <property type="entry name" value="ABC transporter type 1, transmembrane domain"/>
    <property type="match status" value="1"/>
</dbReference>
<evidence type="ECO:0000256" key="7">
    <source>
        <dbReference type="SAM" id="Phobius"/>
    </source>
</evidence>
<dbReference type="PROSITE" id="PS50929">
    <property type="entry name" value="ABC_TM1F"/>
    <property type="match status" value="1"/>
</dbReference>
<evidence type="ECO:0000313" key="11">
    <source>
        <dbReference type="Proteomes" id="UP001321543"/>
    </source>
</evidence>
<protein>
    <submittedName>
        <fullName evidence="10">ABC transporter ATP-binding protein</fullName>
    </submittedName>
</protein>
<dbReference type="Proteomes" id="UP001321543">
    <property type="component" value="Chromosome"/>
</dbReference>
<sequence>MIRTLLALLPADSRAKVGGHLVLTILGVILRAAGAVLLVPLVAALFSADPATAWPWLGALAFVTAAGWAIDAAAAKRGFDLGFGLLDTGQQAVADRITEIRLTWFTSANTATTRQAVAATGPDLVGLIIYLVTPMIGAVLLPLAIAVALLPVAWPLGVAALAGVPVLLGAFWAAGRFSRSADHAVADANSTLTERIVEFARTQQALRAARRVEPERSHVGAALAAQHGATMRMLLLQVPGQVIFGIASQITLILLAGTTVVLAVGGALSVPEAIALIVVIVRYLDPFTMLAELSPGVETALGTLRRIREVLEAPTEPVGEEAATPERTAETDAPRIELRGVGFRYGADDQPAVLDGFDLVIEPGTTTAIVGPSGSGKSTVLALLAGLHRPTAGSIRIGGVDVTTLDAPSRRALVSVVFQHPYLFDGSIRENVLAGHPAADDELLERAAGLARVDTLIARLPDGWASRVGEAGTTLSGGERQRVSIARALLKPAPVLLVDEATSALDTENESAVTAALVDDPTLRTRVIVAHRLSSIRTADRVVFLEDGRIVEQGTIPELLAAEGRFAAFWRQQDAASGWRIGQGQTT</sequence>
<evidence type="ECO:0000259" key="8">
    <source>
        <dbReference type="PROSITE" id="PS50893"/>
    </source>
</evidence>
<comment type="subcellular location">
    <subcellularLocation>
        <location evidence="1">Cell membrane</location>
        <topology evidence="1">Multi-pass membrane protein</topology>
    </subcellularLocation>
</comment>
<keyword evidence="6 7" id="KW-0472">Membrane</keyword>
<dbReference type="InterPro" id="IPR036640">
    <property type="entry name" value="ABC1_TM_sf"/>
</dbReference>
<keyword evidence="2 7" id="KW-0812">Transmembrane</keyword>
<feature type="transmembrane region" description="Helical" evidence="7">
    <location>
        <begin position="152"/>
        <end position="174"/>
    </location>
</feature>
<dbReference type="EMBL" id="AP027728">
    <property type="protein sequence ID" value="BDZ39469.1"/>
    <property type="molecule type" value="Genomic_DNA"/>
</dbReference>
<dbReference type="InterPro" id="IPR003593">
    <property type="entry name" value="AAA+_ATPase"/>
</dbReference>
<evidence type="ECO:0000256" key="6">
    <source>
        <dbReference type="ARBA" id="ARBA00023136"/>
    </source>
</evidence>
<keyword evidence="11" id="KW-1185">Reference proteome</keyword>
<dbReference type="PANTHER" id="PTHR24221">
    <property type="entry name" value="ATP-BINDING CASSETTE SUB-FAMILY B"/>
    <property type="match status" value="1"/>
</dbReference>
<dbReference type="InterPro" id="IPR011527">
    <property type="entry name" value="ABC1_TM_dom"/>
</dbReference>
<dbReference type="InterPro" id="IPR027417">
    <property type="entry name" value="P-loop_NTPase"/>
</dbReference>
<feature type="transmembrane region" description="Helical" evidence="7">
    <location>
        <begin position="124"/>
        <end position="146"/>
    </location>
</feature>
<evidence type="ECO:0000256" key="1">
    <source>
        <dbReference type="ARBA" id="ARBA00004651"/>
    </source>
</evidence>
<dbReference type="Pfam" id="PF00005">
    <property type="entry name" value="ABC_tran"/>
    <property type="match status" value="1"/>
</dbReference>
<evidence type="ECO:0000256" key="4">
    <source>
        <dbReference type="ARBA" id="ARBA00022840"/>
    </source>
</evidence>
<keyword evidence="3" id="KW-0547">Nucleotide-binding</keyword>
<dbReference type="InterPro" id="IPR003439">
    <property type="entry name" value="ABC_transporter-like_ATP-bd"/>
</dbReference>
<reference evidence="11" key="1">
    <citation type="journal article" date="2019" name="Int. J. Syst. Evol. Microbiol.">
        <title>The Global Catalogue of Microorganisms (GCM) 10K type strain sequencing project: providing services to taxonomists for standard genome sequencing and annotation.</title>
        <authorList>
            <consortium name="The Broad Institute Genomics Platform"/>
            <consortium name="The Broad Institute Genome Sequencing Center for Infectious Disease"/>
            <person name="Wu L."/>
            <person name="Ma J."/>
        </authorList>
    </citation>
    <scope>NUCLEOTIDE SEQUENCE [LARGE SCALE GENOMIC DNA]</scope>
    <source>
        <strain evidence="11">NBRC 106310</strain>
    </source>
</reference>
<dbReference type="PROSITE" id="PS50893">
    <property type="entry name" value="ABC_TRANSPORTER_2"/>
    <property type="match status" value="1"/>
</dbReference>
<evidence type="ECO:0000259" key="9">
    <source>
        <dbReference type="PROSITE" id="PS50929"/>
    </source>
</evidence>
<keyword evidence="5 7" id="KW-1133">Transmembrane helix</keyword>
<dbReference type="SMART" id="SM00382">
    <property type="entry name" value="AAA"/>
    <property type="match status" value="1"/>
</dbReference>
<dbReference type="SUPFAM" id="SSF90123">
    <property type="entry name" value="ABC transporter transmembrane region"/>
    <property type="match status" value="1"/>
</dbReference>
<feature type="transmembrane region" description="Helical" evidence="7">
    <location>
        <begin position="53"/>
        <end position="70"/>
    </location>
</feature>
<name>A0ABM8FVC2_9MICO</name>
<keyword evidence="4 10" id="KW-0067">ATP-binding</keyword>
<evidence type="ECO:0000256" key="2">
    <source>
        <dbReference type="ARBA" id="ARBA00022692"/>
    </source>
</evidence>
<feature type="transmembrane region" description="Helical" evidence="7">
    <location>
        <begin position="261"/>
        <end position="284"/>
    </location>
</feature>
<feature type="transmembrane region" description="Helical" evidence="7">
    <location>
        <begin position="234"/>
        <end position="255"/>
    </location>
</feature>
<dbReference type="PROSITE" id="PS00211">
    <property type="entry name" value="ABC_TRANSPORTER_1"/>
    <property type="match status" value="1"/>
</dbReference>
<gene>
    <name evidence="10" type="ORF">GCM10025863_20830</name>
</gene>
<dbReference type="RefSeq" id="WP_286299648.1">
    <property type="nucleotide sequence ID" value="NZ_AP027728.1"/>
</dbReference>
<evidence type="ECO:0000313" key="10">
    <source>
        <dbReference type="EMBL" id="BDZ39469.1"/>
    </source>
</evidence>
<proteinExistence type="predicted"/>
<organism evidence="10 11">
    <name type="scientific">Microbacterium suwonense</name>
    <dbReference type="NCBI Taxonomy" id="683047"/>
    <lineage>
        <taxon>Bacteria</taxon>
        <taxon>Bacillati</taxon>
        <taxon>Actinomycetota</taxon>
        <taxon>Actinomycetes</taxon>
        <taxon>Micrococcales</taxon>
        <taxon>Microbacteriaceae</taxon>
        <taxon>Microbacterium</taxon>
    </lineage>
</organism>
<dbReference type="GO" id="GO:0005524">
    <property type="term" value="F:ATP binding"/>
    <property type="evidence" value="ECO:0007669"/>
    <property type="project" value="UniProtKB-KW"/>
</dbReference>